<name>A0A1I2FWC8_9BACT</name>
<accession>A0A1I2FWC8</accession>
<dbReference type="Proteomes" id="UP000198598">
    <property type="component" value="Unassembled WGS sequence"/>
</dbReference>
<evidence type="ECO:0000313" key="2">
    <source>
        <dbReference type="EMBL" id="SFF09243.1"/>
    </source>
</evidence>
<keyword evidence="1" id="KW-0732">Signal</keyword>
<evidence type="ECO:0008006" key="4">
    <source>
        <dbReference type="Google" id="ProtNLM"/>
    </source>
</evidence>
<reference evidence="2 3" key="1">
    <citation type="submission" date="2016-10" db="EMBL/GenBank/DDBJ databases">
        <authorList>
            <person name="de Groot N.N."/>
        </authorList>
    </citation>
    <scope>NUCLEOTIDE SEQUENCE [LARGE SCALE GENOMIC DNA]</scope>
    <source>
        <strain evidence="2 3">DSM 26130</strain>
    </source>
</reference>
<evidence type="ECO:0000313" key="3">
    <source>
        <dbReference type="Proteomes" id="UP000198598"/>
    </source>
</evidence>
<keyword evidence="3" id="KW-1185">Reference proteome</keyword>
<protein>
    <recommendedName>
        <fullName evidence="4">DKNYY family protein</fullName>
    </recommendedName>
</protein>
<feature type="signal peptide" evidence="1">
    <location>
        <begin position="1"/>
        <end position="20"/>
    </location>
</feature>
<dbReference type="RefSeq" id="WP_093833981.1">
    <property type="nucleotide sequence ID" value="NZ_FOLQ01000028.1"/>
</dbReference>
<dbReference type="STRING" id="662367.SAMN05216167_12814"/>
<gene>
    <name evidence="2" type="ORF">SAMN05216167_12814</name>
</gene>
<feature type="chain" id="PRO_5011487003" description="DKNYY family protein" evidence="1">
    <location>
        <begin position="21"/>
        <end position="218"/>
    </location>
</feature>
<proteinExistence type="predicted"/>
<sequence>MRNIILLFVVSILFALSAFAQEPIVWDKLYSKRWRLDESSVLRPNNPDKGTLVLYSRGNFSRMNLDNRQMYFNEDGTGSGSDVEGNAFSRTWKFEGNNGLWAEGDRRPAEVVKLTDRELILQVKQTYKSPYTNEEEFLIAQDKYVLYDPCAVYESLRSGDWNDPTLWTCQQIPTINNKVQINKNHKVVVPDNYTAYAQTLRQNGKLNLKQNAKLVLGK</sequence>
<dbReference type="EMBL" id="FOLQ01000028">
    <property type="protein sequence ID" value="SFF09243.1"/>
    <property type="molecule type" value="Genomic_DNA"/>
</dbReference>
<organism evidence="2 3">
    <name type="scientific">Spirosoma endophyticum</name>
    <dbReference type="NCBI Taxonomy" id="662367"/>
    <lineage>
        <taxon>Bacteria</taxon>
        <taxon>Pseudomonadati</taxon>
        <taxon>Bacteroidota</taxon>
        <taxon>Cytophagia</taxon>
        <taxon>Cytophagales</taxon>
        <taxon>Cytophagaceae</taxon>
        <taxon>Spirosoma</taxon>
    </lineage>
</organism>
<dbReference type="AlphaFoldDB" id="A0A1I2FWC8"/>
<dbReference type="OrthoDB" id="966158at2"/>
<evidence type="ECO:0000256" key="1">
    <source>
        <dbReference type="SAM" id="SignalP"/>
    </source>
</evidence>